<dbReference type="EMBL" id="ML994651">
    <property type="protein sequence ID" value="KAF2181870.1"/>
    <property type="molecule type" value="Genomic_DNA"/>
</dbReference>
<feature type="region of interest" description="Disordered" evidence="5">
    <location>
        <begin position="230"/>
        <end position="255"/>
    </location>
</feature>
<evidence type="ECO:0000256" key="4">
    <source>
        <dbReference type="ARBA" id="ARBA00022664"/>
    </source>
</evidence>
<dbReference type="AlphaFoldDB" id="A0A6A6DV60"/>
<evidence type="ECO:0000256" key="3">
    <source>
        <dbReference type="ARBA" id="ARBA00022490"/>
    </source>
</evidence>
<dbReference type="GO" id="GO:0008047">
    <property type="term" value="F:enzyme activator activity"/>
    <property type="evidence" value="ECO:0007669"/>
    <property type="project" value="InterPro"/>
</dbReference>
<dbReference type="Proteomes" id="UP000800200">
    <property type="component" value="Unassembled WGS sequence"/>
</dbReference>
<dbReference type="InterPro" id="IPR010334">
    <property type="entry name" value="Dcp1"/>
</dbReference>
<reference evidence="6" key="1">
    <citation type="journal article" date="2020" name="Stud. Mycol.">
        <title>101 Dothideomycetes genomes: a test case for predicting lifestyles and emergence of pathogens.</title>
        <authorList>
            <person name="Haridas S."/>
            <person name="Albert R."/>
            <person name="Binder M."/>
            <person name="Bloem J."/>
            <person name="Labutti K."/>
            <person name="Salamov A."/>
            <person name="Andreopoulos B."/>
            <person name="Baker S."/>
            <person name="Barry K."/>
            <person name="Bills G."/>
            <person name="Bluhm B."/>
            <person name="Cannon C."/>
            <person name="Castanera R."/>
            <person name="Culley D."/>
            <person name="Daum C."/>
            <person name="Ezra D."/>
            <person name="Gonzalez J."/>
            <person name="Henrissat B."/>
            <person name="Kuo A."/>
            <person name="Liang C."/>
            <person name="Lipzen A."/>
            <person name="Lutzoni F."/>
            <person name="Magnuson J."/>
            <person name="Mondo S."/>
            <person name="Nolan M."/>
            <person name="Ohm R."/>
            <person name="Pangilinan J."/>
            <person name="Park H.-J."/>
            <person name="Ramirez L."/>
            <person name="Alfaro M."/>
            <person name="Sun H."/>
            <person name="Tritt A."/>
            <person name="Yoshinaga Y."/>
            <person name="Zwiers L.-H."/>
            <person name="Turgeon B."/>
            <person name="Goodwin S."/>
            <person name="Spatafora J."/>
            <person name="Crous P."/>
            <person name="Grigoriev I."/>
        </authorList>
    </citation>
    <scope>NUCLEOTIDE SEQUENCE</scope>
    <source>
        <strain evidence="6">CBS 207.26</strain>
    </source>
</reference>
<sequence length="272" mass="30330">MAQLKGKARANALPKQPLPSDYETDAPANIDTPLPPTRTNEELNLKVLRRHYPDVTSVHKVAQYAVLYLFSPETQWEKSGIEGTLFMCELTPSSISADRFSVIILNRRGLNNFTVELTSRDNVEFSEPYVILQEQGEDGTQQIYGLWIFSEPPPSSTATIRVETAEKIQELAARAEESRMAREDILKAEAEAIGEIRPVQGESIPMGRQLSLRELFGQQREQDAAFHIHNNGLDNHHSSRPSSGFAPTPNPGNNDVLGQLFMNAKQAYNDVG</sequence>
<comment type="similarity">
    <text evidence="2">Belongs to the DCP1 family.</text>
</comment>
<evidence type="ECO:0000256" key="1">
    <source>
        <dbReference type="ARBA" id="ARBA00004496"/>
    </source>
</evidence>
<organism evidence="6 7">
    <name type="scientific">Zopfia rhizophila CBS 207.26</name>
    <dbReference type="NCBI Taxonomy" id="1314779"/>
    <lineage>
        <taxon>Eukaryota</taxon>
        <taxon>Fungi</taxon>
        <taxon>Dikarya</taxon>
        <taxon>Ascomycota</taxon>
        <taxon>Pezizomycotina</taxon>
        <taxon>Dothideomycetes</taxon>
        <taxon>Dothideomycetes incertae sedis</taxon>
        <taxon>Zopfiaceae</taxon>
        <taxon>Zopfia</taxon>
    </lineage>
</organism>
<dbReference type="SUPFAM" id="SSF50729">
    <property type="entry name" value="PH domain-like"/>
    <property type="match status" value="1"/>
</dbReference>
<gene>
    <name evidence="6" type="ORF">K469DRAFT_671149</name>
</gene>
<evidence type="ECO:0000256" key="2">
    <source>
        <dbReference type="ARBA" id="ARBA00008778"/>
    </source>
</evidence>
<proteinExistence type="inferred from homology"/>
<evidence type="ECO:0000313" key="7">
    <source>
        <dbReference type="Proteomes" id="UP000800200"/>
    </source>
</evidence>
<dbReference type="OrthoDB" id="440673at2759"/>
<dbReference type="CDD" id="cd13182">
    <property type="entry name" value="EVH1-like_Dcp1"/>
    <property type="match status" value="1"/>
</dbReference>
<evidence type="ECO:0000313" key="6">
    <source>
        <dbReference type="EMBL" id="KAF2181870.1"/>
    </source>
</evidence>
<keyword evidence="3" id="KW-0963">Cytoplasm</keyword>
<dbReference type="GO" id="GO:0000290">
    <property type="term" value="P:deadenylation-dependent decapping of nuclear-transcribed mRNA"/>
    <property type="evidence" value="ECO:0007669"/>
    <property type="project" value="InterPro"/>
</dbReference>
<dbReference type="GO" id="GO:0006397">
    <property type="term" value="P:mRNA processing"/>
    <property type="evidence" value="ECO:0007669"/>
    <property type="project" value="UniProtKB-KW"/>
</dbReference>
<feature type="region of interest" description="Disordered" evidence="5">
    <location>
        <begin position="1"/>
        <end position="38"/>
    </location>
</feature>
<evidence type="ECO:0000256" key="5">
    <source>
        <dbReference type="SAM" id="MobiDB-lite"/>
    </source>
</evidence>
<name>A0A6A6DV60_9PEZI</name>
<accession>A0A6A6DV60</accession>
<dbReference type="PANTHER" id="PTHR16290">
    <property type="entry name" value="TRANSCRIPTION FACTOR SMIF DECAPPING ENZYME DCP1"/>
    <property type="match status" value="1"/>
</dbReference>
<dbReference type="Pfam" id="PF06058">
    <property type="entry name" value="DCP1"/>
    <property type="match status" value="1"/>
</dbReference>
<dbReference type="GO" id="GO:0031087">
    <property type="term" value="P:deadenylation-independent decapping of nuclear-transcribed mRNA"/>
    <property type="evidence" value="ECO:0007669"/>
    <property type="project" value="TreeGrafter"/>
</dbReference>
<protein>
    <submittedName>
        <fullName evidence="6">PH domain-like protein</fullName>
    </submittedName>
</protein>
<dbReference type="InterPro" id="IPR011993">
    <property type="entry name" value="PH-like_dom_sf"/>
</dbReference>
<keyword evidence="7" id="KW-1185">Reference proteome</keyword>
<comment type="subcellular location">
    <subcellularLocation>
        <location evidence="1">Cytoplasm</location>
    </subcellularLocation>
</comment>
<keyword evidence="4" id="KW-0507">mRNA processing</keyword>
<dbReference type="GO" id="GO:0003729">
    <property type="term" value="F:mRNA binding"/>
    <property type="evidence" value="ECO:0007669"/>
    <property type="project" value="TreeGrafter"/>
</dbReference>
<dbReference type="PANTHER" id="PTHR16290:SF0">
    <property type="entry name" value="DECAPPING PROTEIN 1, ISOFORM A"/>
    <property type="match status" value="1"/>
</dbReference>
<dbReference type="Gene3D" id="2.30.29.30">
    <property type="entry name" value="Pleckstrin-homology domain (PH domain)/Phosphotyrosine-binding domain (PTB)"/>
    <property type="match status" value="1"/>
</dbReference>
<dbReference type="GO" id="GO:0000932">
    <property type="term" value="C:P-body"/>
    <property type="evidence" value="ECO:0007669"/>
    <property type="project" value="TreeGrafter"/>
</dbReference>